<dbReference type="AlphaFoldDB" id="A0A174NRW1"/>
<dbReference type="SMART" id="SM00388">
    <property type="entry name" value="HisKA"/>
    <property type="match status" value="1"/>
</dbReference>
<dbReference type="Pfam" id="PF12833">
    <property type="entry name" value="HTH_18"/>
    <property type="match status" value="1"/>
</dbReference>
<dbReference type="GO" id="GO:0043565">
    <property type="term" value="F:sequence-specific DNA binding"/>
    <property type="evidence" value="ECO:0007669"/>
    <property type="project" value="InterPro"/>
</dbReference>
<keyword evidence="9" id="KW-0808">Transferase</keyword>
<feature type="domain" description="HTH araC/xylS-type" evidence="7">
    <location>
        <begin position="1081"/>
        <end position="1180"/>
    </location>
</feature>
<keyword evidence="6" id="KW-0472">Membrane</keyword>
<name>A0A174NRW1_BACT4</name>
<dbReference type="PRINTS" id="PR00344">
    <property type="entry name" value="BCTRLSENSOR"/>
</dbReference>
<dbReference type="Pfam" id="PF02518">
    <property type="entry name" value="HATPase_c"/>
    <property type="match status" value="1"/>
</dbReference>
<dbReference type="Proteomes" id="UP000095541">
    <property type="component" value="Unassembled WGS sequence"/>
</dbReference>
<dbReference type="SMART" id="SM00387">
    <property type="entry name" value="HATPase_c"/>
    <property type="match status" value="1"/>
</dbReference>
<dbReference type="InterPro" id="IPR011110">
    <property type="entry name" value="Reg_prop"/>
</dbReference>
<comment type="catalytic activity">
    <reaction evidence="1">
        <text>ATP + protein L-histidine = ADP + protein N-phospho-L-histidine.</text>
        <dbReference type="EC" id="2.7.13.3"/>
    </reaction>
</comment>
<dbReference type="SUPFAM" id="SSF50969">
    <property type="entry name" value="YVTN repeat-like/Quinoprotein amine dehydrogenase"/>
    <property type="match status" value="1"/>
</dbReference>
<sequence>MPCKPDIMYQRIIVILFFLYASCILSNNAYGQKVNYQQFDNIYLGAEASVVSCFLQDSEGLIWIGSNKGLFSYDGYSTQQHFTYGENNNTRIYCGVIIDNTYLYMGTDNGILVYNYRADRYEQPETDFPTDVRTMALQGDTLWLGALNGLYTYQLQSRKLTSFDTRRNGLPHNTIYSIIRTRDNQIYVGTYNGLCRYIPSNGKFEGIPLPVHSSQSNLFVNSLLEDTVRQCIWIGTEGYLFQYFPSTGQMKQTEAFHNNSIKSLALDGNGDLLAGTDNGLYVYHNDTTPLQHIIHDSRNIQSLTNNIIWNIFADQEHNIWLGTDYGISLSRYNSALQFIPISQITGTGDGNQFYSLFRDSKGFYWFGGTNGLIRFTDPAGERHDAIWYRMGDKTYPLSHNRIRHIYEDKEQQLWIATDGSINRYDYATRQFIHYNIVDSTGMYNTNWTYYMFEDTAGQLWISTCLGGIFVVDKHKLMQSASGQYVAEQNYSVHNGLSGMFINQIIPDNEGNVWVLLYNNKGIDKINPRTREVTKLFADELSGEKSPNYLLCDEDGMLWVGFHGGVMRINPKDESQQSISFGSFSNNEILSMTSVKNSIWISTTNGLWIIDRKTMDARQQNMTDKRFTSLLFDPKEDCIYLGGADGFGISHPDIQAMHQPERPILLTALYINNQLVSPRTRDDVPNIRYTNSIELKYDQNNLSFELSDLPYSLDEKNKFVYRLEGMDKEWNFLKSNINRITYSNLSYGNYQLIISKLERDGQPSDHPYILNIRILPPWYYTIWAKAIYILLLLSLIAWTINFFRVKNRLKAERREKEKILEQSRQKMAFFTNLSNELKTPLSRIIAPISQLLPSTEEVHEKQTLEEVQRNAMKINSLIHQVLNFNRIEDNKDSLLILSRIELVSFSRSLFSVYEEDKRFTFHFEANKAKIYADMDAIKLGVILDNLLSNAVKFTSEGGNIRLSLFYRQETGLLEICVSDTGAGIPQQDIPYIFQRFFQSPHSGSKEGTGIGLYLVKTYTELHGGSINGVTSEKGKGTSIGLSIPVTAVEEDEIPVVPSKKQLESLPVLKPIEAESQDEKFLSNIIRLIEDHLSDADLNVNALCELSGISNKQIYRKIKQLTGMSPVEYIKSIRMKKAAMLLQQKKFTVAEVMYMVGFSNHSYFSKCFQAEFGKTPRQYLNDGL</sequence>
<dbReference type="SUPFAM" id="SSF47384">
    <property type="entry name" value="Homodimeric domain of signal transducing histidine kinase"/>
    <property type="match status" value="1"/>
</dbReference>
<dbReference type="InterPro" id="IPR018060">
    <property type="entry name" value="HTH_AraC"/>
</dbReference>
<evidence type="ECO:0000259" key="8">
    <source>
        <dbReference type="PROSITE" id="PS50109"/>
    </source>
</evidence>
<dbReference type="Pfam" id="PF07495">
    <property type="entry name" value="Y_Y_Y"/>
    <property type="match status" value="1"/>
</dbReference>
<dbReference type="EMBL" id="CZBI01000001">
    <property type="protein sequence ID" value="CUP50326.1"/>
    <property type="molecule type" value="Genomic_DNA"/>
</dbReference>
<evidence type="ECO:0000259" key="7">
    <source>
        <dbReference type="PROSITE" id="PS01124"/>
    </source>
</evidence>
<evidence type="ECO:0000313" key="10">
    <source>
        <dbReference type="Proteomes" id="UP000095541"/>
    </source>
</evidence>
<dbReference type="InterPro" id="IPR004358">
    <property type="entry name" value="Sig_transdc_His_kin-like_C"/>
</dbReference>
<gene>
    <name evidence="9" type="primary">yycG_1</name>
    <name evidence="9" type="ORF">ERS852557_00804</name>
</gene>
<dbReference type="InterPro" id="IPR003594">
    <property type="entry name" value="HATPase_dom"/>
</dbReference>
<dbReference type="PROSITE" id="PS01124">
    <property type="entry name" value="HTH_ARAC_FAMILY_2"/>
    <property type="match status" value="1"/>
</dbReference>
<dbReference type="EC" id="2.7.13.3" evidence="2"/>
<evidence type="ECO:0000256" key="2">
    <source>
        <dbReference type="ARBA" id="ARBA00012438"/>
    </source>
</evidence>
<dbReference type="Gene3D" id="2.60.40.10">
    <property type="entry name" value="Immunoglobulins"/>
    <property type="match status" value="1"/>
</dbReference>
<dbReference type="Pfam" id="PF07494">
    <property type="entry name" value="Reg_prop"/>
    <property type="match status" value="4"/>
</dbReference>
<dbReference type="InterPro" id="IPR036890">
    <property type="entry name" value="HATPase_C_sf"/>
</dbReference>
<keyword evidence="4" id="KW-0805">Transcription regulation</keyword>
<evidence type="ECO:0000256" key="6">
    <source>
        <dbReference type="SAM" id="Phobius"/>
    </source>
</evidence>
<evidence type="ECO:0000256" key="4">
    <source>
        <dbReference type="ARBA" id="ARBA00023015"/>
    </source>
</evidence>
<dbReference type="SUPFAM" id="SSF55874">
    <property type="entry name" value="ATPase domain of HSP90 chaperone/DNA topoisomerase II/histidine kinase"/>
    <property type="match status" value="1"/>
</dbReference>
<dbReference type="Gene3D" id="3.30.565.10">
    <property type="entry name" value="Histidine kinase-like ATPase, C-terminal domain"/>
    <property type="match status" value="1"/>
</dbReference>
<keyword evidence="6" id="KW-0812">Transmembrane</keyword>
<feature type="domain" description="Histidine kinase" evidence="8">
    <location>
        <begin position="831"/>
        <end position="1046"/>
    </location>
</feature>
<keyword evidence="3" id="KW-0597">Phosphoprotein</keyword>
<accession>A0A174NRW1</accession>
<organism evidence="9 10">
    <name type="scientific">Bacteroides thetaiotaomicron</name>
    <dbReference type="NCBI Taxonomy" id="818"/>
    <lineage>
        <taxon>Bacteria</taxon>
        <taxon>Pseudomonadati</taxon>
        <taxon>Bacteroidota</taxon>
        <taxon>Bacteroidia</taxon>
        <taxon>Bacteroidales</taxon>
        <taxon>Bacteroidaceae</taxon>
        <taxon>Bacteroides</taxon>
    </lineage>
</organism>
<dbReference type="Gene3D" id="1.10.10.60">
    <property type="entry name" value="Homeodomain-like"/>
    <property type="match status" value="2"/>
</dbReference>
<dbReference type="Gene3D" id="1.10.287.130">
    <property type="match status" value="1"/>
</dbReference>
<dbReference type="SUPFAM" id="SSF46689">
    <property type="entry name" value="Homeodomain-like"/>
    <property type="match status" value="1"/>
</dbReference>
<dbReference type="CDD" id="cd00082">
    <property type="entry name" value="HisKA"/>
    <property type="match status" value="1"/>
</dbReference>
<dbReference type="PANTHER" id="PTHR43547:SF2">
    <property type="entry name" value="HYBRID SIGNAL TRANSDUCTION HISTIDINE KINASE C"/>
    <property type="match status" value="1"/>
</dbReference>
<dbReference type="InterPro" id="IPR005467">
    <property type="entry name" value="His_kinase_dom"/>
</dbReference>
<keyword evidence="6" id="KW-1133">Transmembrane helix</keyword>
<evidence type="ECO:0000256" key="5">
    <source>
        <dbReference type="ARBA" id="ARBA00023163"/>
    </source>
</evidence>
<dbReference type="PROSITE" id="PS50109">
    <property type="entry name" value="HIS_KIN"/>
    <property type="match status" value="1"/>
</dbReference>
<keyword evidence="9" id="KW-0418">Kinase</keyword>
<dbReference type="InterPro" id="IPR036097">
    <property type="entry name" value="HisK_dim/P_sf"/>
</dbReference>
<reference evidence="9 10" key="1">
    <citation type="submission" date="2015-09" db="EMBL/GenBank/DDBJ databases">
        <authorList>
            <consortium name="Pathogen Informatics"/>
        </authorList>
    </citation>
    <scope>NUCLEOTIDE SEQUENCE [LARGE SCALE GENOMIC DNA]</scope>
    <source>
        <strain evidence="9 10">2789STDY5834945</strain>
    </source>
</reference>
<keyword evidence="5" id="KW-0804">Transcription</keyword>
<dbReference type="FunFam" id="2.60.40.10:FF:000791">
    <property type="entry name" value="Two-component system sensor histidine kinase/response regulator"/>
    <property type="match status" value="1"/>
</dbReference>
<dbReference type="InterPro" id="IPR015943">
    <property type="entry name" value="WD40/YVTN_repeat-like_dom_sf"/>
</dbReference>
<dbReference type="GO" id="GO:0000155">
    <property type="term" value="F:phosphorelay sensor kinase activity"/>
    <property type="evidence" value="ECO:0007669"/>
    <property type="project" value="InterPro"/>
</dbReference>
<evidence type="ECO:0000313" key="9">
    <source>
        <dbReference type="EMBL" id="CUP50326.1"/>
    </source>
</evidence>
<dbReference type="InterPro" id="IPR011123">
    <property type="entry name" value="Y_Y_Y"/>
</dbReference>
<dbReference type="Pfam" id="PF00512">
    <property type="entry name" value="HisKA"/>
    <property type="match status" value="1"/>
</dbReference>
<dbReference type="InterPro" id="IPR009057">
    <property type="entry name" value="Homeodomain-like_sf"/>
</dbReference>
<proteinExistence type="predicted"/>
<dbReference type="InterPro" id="IPR003661">
    <property type="entry name" value="HisK_dim/P_dom"/>
</dbReference>
<feature type="transmembrane region" description="Helical" evidence="6">
    <location>
        <begin position="777"/>
        <end position="802"/>
    </location>
</feature>
<dbReference type="Gene3D" id="2.130.10.10">
    <property type="entry name" value="YVTN repeat-like/Quinoprotein amine dehydrogenase"/>
    <property type="match status" value="2"/>
</dbReference>
<dbReference type="GO" id="GO:0003700">
    <property type="term" value="F:DNA-binding transcription factor activity"/>
    <property type="evidence" value="ECO:0007669"/>
    <property type="project" value="InterPro"/>
</dbReference>
<protein>
    <recommendedName>
        <fullName evidence="2">histidine kinase</fullName>
        <ecNumber evidence="2">2.7.13.3</ecNumber>
    </recommendedName>
</protein>
<dbReference type="InterPro" id="IPR013783">
    <property type="entry name" value="Ig-like_fold"/>
</dbReference>
<dbReference type="SUPFAM" id="SSF63829">
    <property type="entry name" value="Calcium-dependent phosphotriesterase"/>
    <property type="match status" value="2"/>
</dbReference>
<evidence type="ECO:0000256" key="1">
    <source>
        <dbReference type="ARBA" id="ARBA00000085"/>
    </source>
</evidence>
<dbReference type="SMART" id="SM00342">
    <property type="entry name" value="HTH_ARAC"/>
    <property type="match status" value="1"/>
</dbReference>
<dbReference type="InterPro" id="IPR011044">
    <property type="entry name" value="Quino_amine_DH_bsu"/>
</dbReference>
<dbReference type="PANTHER" id="PTHR43547">
    <property type="entry name" value="TWO-COMPONENT HISTIDINE KINASE"/>
    <property type="match status" value="1"/>
</dbReference>
<evidence type="ECO:0000256" key="3">
    <source>
        <dbReference type="ARBA" id="ARBA00022553"/>
    </source>
</evidence>